<evidence type="ECO:0008006" key="4">
    <source>
        <dbReference type="Google" id="ProtNLM"/>
    </source>
</evidence>
<keyword evidence="1" id="KW-0732">Signal</keyword>
<feature type="signal peptide" evidence="1">
    <location>
        <begin position="1"/>
        <end position="24"/>
    </location>
</feature>
<evidence type="ECO:0000313" key="2">
    <source>
        <dbReference type="EMBL" id="OZY85957.1"/>
    </source>
</evidence>
<dbReference type="Pfam" id="PF10029">
    <property type="entry name" value="DUF2271"/>
    <property type="match status" value="1"/>
</dbReference>
<feature type="chain" id="PRO_5012605291" description="DUF2271 domain-containing protein" evidence="1">
    <location>
        <begin position="25"/>
        <end position="175"/>
    </location>
</feature>
<reference evidence="3" key="1">
    <citation type="submission" date="2017-05" db="EMBL/GenBank/DDBJ databases">
        <authorList>
            <person name="Barney B.M."/>
        </authorList>
    </citation>
    <scope>NUCLEOTIDE SEQUENCE [LARGE SCALE GENOMIC DNA]</scope>
    <source>
        <strain evidence="3">PSBB022</strain>
    </source>
</reference>
<dbReference type="RefSeq" id="WP_094983739.1">
    <property type="nucleotide sequence ID" value="NZ_NHNI01000001.1"/>
</dbReference>
<sequence length="175" mass="19254">MRASLLFSSVLLAATLLSAVSASASDLTVSVEVPALDVAEYHKPYVSIWIENEKGESTNLAVWYQLEERGQKSDKGEEWLKDMRQWWRRIGRDLDMPVDGVSGATRAPGKHSVTFTEGKAPLGKLKRGNYVLLVEAAREVGGRELVKVPFSWPLASEQSAKGSKELGEVKLSLNP</sequence>
<dbReference type="InterPro" id="IPR014469">
    <property type="entry name" value="DUF2271"/>
</dbReference>
<protein>
    <recommendedName>
        <fullName evidence="4">DUF2271 domain-containing protein</fullName>
    </recommendedName>
</protein>
<dbReference type="AlphaFoldDB" id="A0A266Q7T8"/>
<accession>A0A266Q7T8</accession>
<dbReference type="PIRSF" id="PIRSF014995">
    <property type="entry name" value="UCP014995"/>
    <property type="match status" value="1"/>
</dbReference>
<dbReference type="EMBL" id="NHNI01000001">
    <property type="protein sequence ID" value="OZY85957.1"/>
    <property type="molecule type" value="Genomic_DNA"/>
</dbReference>
<comment type="caution">
    <text evidence="2">The sequence shown here is derived from an EMBL/GenBank/DDBJ whole genome shotgun (WGS) entry which is preliminary data.</text>
</comment>
<evidence type="ECO:0000313" key="3">
    <source>
        <dbReference type="Proteomes" id="UP000216101"/>
    </source>
</evidence>
<proteinExistence type="predicted"/>
<dbReference type="Proteomes" id="UP000216101">
    <property type="component" value="Unassembled WGS sequence"/>
</dbReference>
<organism evidence="2 3">
    <name type="scientific">Cellvibrio mixtus</name>
    <dbReference type="NCBI Taxonomy" id="39650"/>
    <lineage>
        <taxon>Bacteria</taxon>
        <taxon>Pseudomonadati</taxon>
        <taxon>Pseudomonadota</taxon>
        <taxon>Gammaproteobacteria</taxon>
        <taxon>Cellvibrionales</taxon>
        <taxon>Cellvibrionaceae</taxon>
        <taxon>Cellvibrio</taxon>
    </lineage>
</organism>
<gene>
    <name evidence="2" type="ORF">CBP51_02690</name>
</gene>
<keyword evidence="3" id="KW-1185">Reference proteome</keyword>
<name>A0A266Q7T8_9GAMM</name>
<evidence type="ECO:0000256" key="1">
    <source>
        <dbReference type="SAM" id="SignalP"/>
    </source>
</evidence>